<feature type="compositionally biased region" description="Basic and acidic residues" evidence="1">
    <location>
        <begin position="269"/>
        <end position="291"/>
    </location>
</feature>
<feature type="region of interest" description="Disordered" evidence="1">
    <location>
        <begin position="64"/>
        <end position="113"/>
    </location>
</feature>
<keyword evidence="4" id="KW-1185">Reference proteome</keyword>
<dbReference type="AlphaFoldDB" id="A0AAN0JBV8"/>
<dbReference type="KEGG" id="aqu:109583361"/>
<feature type="compositionally biased region" description="Basic and acidic residues" evidence="1">
    <location>
        <begin position="76"/>
        <end position="113"/>
    </location>
</feature>
<dbReference type="InterPro" id="IPR040014">
    <property type="entry name" value="CIR1"/>
</dbReference>
<organism evidence="3 4">
    <name type="scientific">Amphimedon queenslandica</name>
    <name type="common">Sponge</name>
    <dbReference type="NCBI Taxonomy" id="400682"/>
    <lineage>
        <taxon>Eukaryota</taxon>
        <taxon>Metazoa</taxon>
        <taxon>Porifera</taxon>
        <taxon>Demospongiae</taxon>
        <taxon>Heteroscleromorpha</taxon>
        <taxon>Haplosclerida</taxon>
        <taxon>Niphatidae</taxon>
        <taxon>Amphimedon</taxon>
    </lineage>
</organism>
<proteinExistence type="predicted"/>
<feature type="region of interest" description="Disordered" evidence="1">
    <location>
        <begin position="208"/>
        <end position="320"/>
    </location>
</feature>
<dbReference type="GO" id="GO:0008270">
    <property type="term" value="F:zinc ion binding"/>
    <property type="evidence" value="ECO:0007669"/>
    <property type="project" value="InterPro"/>
</dbReference>
<sequence length="320" mass="38323">MAHSYENFMGNKDFHPGSLRNLRKVWEAKEQLKLDEKRQEELRQQYFKEQEIYKSKELIGKANPMDFMYEPPPSFAKDDKKDKEKAEDGSAVKFDWQRQDKAPPRESFAKDNDRIVDQPFGIEVRNVKCIKCGKWGHINTDKECPLFGKARPESQAKPFEVPIITDWDSINDGLKFKQCVKDRVIDSSDPLQQFVVSDDDEEKELAKLLEQFPPEQRKRLLKKLTKAEKNDKHQKKKHRRKEEEEEEDLSEEERVSSRRSQSKHKYHHKDSYDEKSERKRRKRESESSRLKDSHRHKKKKHHKRRDTDSSDSSDEWIKKR</sequence>
<dbReference type="Proteomes" id="UP000007879">
    <property type="component" value="Unassembled WGS sequence"/>
</dbReference>
<evidence type="ECO:0000256" key="1">
    <source>
        <dbReference type="SAM" id="MobiDB-lite"/>
    </source>
</evidence>
<dbReference type="PANTHER" id="PTHR13151:SF2">
    <property type="entry name" value="COREPRESSOR INTERACTING WITH RBPJ 1"/>
    <property type="match status" value="1"/>
</dbReference>
<dbReference type="RefSeq" id="XP_019854231.1">
    <property type="nucleotide sequence ID" value="XM_019998672.1"/>
</dbReference>
<dbReference type="GO" id="GO:0003676">
    <property type="term" value="F:nucleic acid binding"/>
    <property type="evidence" value="ECO:0007669"/>
    <property type="project" value="InterPro"/>
</dbReference>
<dbReference type="InterPro" id="IPR019339">
    <property type="entry name" value="CIR_N_dom"/>
</dbReference>
<feature type="domain" description="CBF1-interacting co-repressor CIR N-terminal" evidence="2">
    <location>
        <begin position="13"/>
        <end position="49"/>
    </location>
</feature>
<reference evidence="4" key="1">
    <citation type="journal article" date="2010" name="Nature">
        <title>The Amphimedon queenslandica genome and the evolution of animal complexity.</title>
        <authorList>
            <person name="Srivastava M."/>
            <person name="Simakov O."/>
            <person name="Chapman J."/>
            <person name="Fahey B."/>
            <person name="Gauthier M.E."/>
            <person name="Mitros T."/>
            <person name="Richards G.S."/>
            <person name="Conaco C."/>
            <person name="Dacre M."/>
            <person name="Hellsten U."/>
            <person name="Larroux C."/>
            <person name="Putnam N.H."/>
            <person name="Stanke M."/>
            <person name="Adamska M."/>
            <person name="Darling A."/>
            <person name="Degnan S.M."/>
            <person name="Oakley T.H."/>
            <person name="Plachetzki D.C."/>
            <person name="Zhai Y."/>
            <person name="Adamski M."/>
            <person name="Calcino A."/>
            <person name="Cummins S.F."/>
            <person name="Goodstein D.M."/>
            <person name="Harris C."/>
            <person name="Jackson D.J."/>
            <person name="Leys S.P."/>
            <person name="Shu S."/>
            <person name="Woodcroft B.J."/>
            <person name="Vervoort M."/>
            <person name="Kosik K.S."/>
            <person name="Manning G."/>
            <person name="Degnan B.M."/>
            <person name="Rokhsar D.S."/>
        </authorList>
    </citation>
    <scope>NUCLEOTIDE SEQUENCE [LARGE SCALE GENOMIC DNA]</scope>
</reference>
<dbReference type="GeneID" id="109583361"/>
<dbReference type="PANTHER" id="PTHR13151">
    <property type="entry name" value="CBF1 INTERACTING COREPRESSOR CIR"/>
    <property type="match status" value="1"/>
</dbReference>
<dbReference type="SUPFAM" id="SSF57756">
    <property type="entry name" value="Retrovirus zinc finger-like domains"/>
    <property type="match status" value="1"/>
</dbReference>
<dbReference type="GO" id="GO:0005634">
    <property type="term" value="C:nucleus"/>
    <property type="evidence" value="ECO:0007669"/>
    <property type="project" value="TreeGrafter"/>
</dbReference>
<accession>A0AAN0JBV8</accession>
<evidence type="ECO:0000259" key="2">
    <source>
        <dbReference type="SMART" id="SM01083"/>
    </source>
</evidence>
<dbReference type="SMART" id="SM01083">
    <property type="entry name" value="Cir_N"/>
    <property type="match status" value="1"/>
</dbReference>
<evidence type="ECO:0000313" key="4">
    <source>
        <dbReference type="Proteomes" id="UP000007879"/>
    </source>
</evidence>
<dbReference type="EnsemblMetazoa" id="XM_019998672.1">
    <property type="protein sequence ID" value="XP_019854231.1"/>
    <property type="gene ID" value="LOC109583361"/>
</dbReference>
<feature type="compositionally biased region" description="Basic residues" evidence="1">
    <location>
        <begin position="292"/>
        <end position="304"/>
    </location>
</feature>
<dbReference type="Pfam" id="PF10197">
    <property type="entry name" value="Cir_N"/>
    <property type="match status" value="1"/>
</dbReference>
<protein>
    <recommendedName>
        <fullName evidence="2">CBF1-interacting co-repressor CIR N-terminal domain-containing protein</fullName>
    </recommendedName>
</protein>
<name>A0AAN0JBV8_AMPQE</name>
<evidence type="ECO:0000313" key="3">
    <source>
        <dbReference type="EnsemblMetazoa" id="XP_019854231.1"/>
    </source>
</evidence>
<dbReference type="InterPro" id="IPR036875">
    <property type="entry name" value="Znf_CCHC_sf"/>
</dbReference>
<dbReference type="GO" id="GO:0003714">
    <property type="term" value="F:transcription corepressor activity"/>
    <property type="evidence" value="ECO:0007669"/>
    <property type="project" value="InterPro"/>
</dbReference>
<reference evidence="3" key="2">
    <citation type="submission" date="2024-06" db="UniProtKB">
        <authorList>
            <consortium name="EnsemblMetazoa"/>
        </authorList>
    </citation>
    <scope>IDENTIFICATION</scope>
</reference>